<feature type="compositionally biased region" description="Low complexity" evidence="1">
    <location>
        <begin position="212"/>
        <end position="238"/>
    </location>
</feature>
<feature type="region of interest" description="Disordered" evidence="1">
    <location>
        <begin position="84"/>
        <end position="254"/>
    </location>
</feature>
<accession>A0A7J5D892</accession>
<evidence type="ECO:0000313" key="5">
    <source>
        <dbReference type="Proteomes" id="UP000442990"/>
    </source>
</evidence>
<organism evidence="4 5">
    <name type="scientific">Streptomyces triticiradicis</name>
    <dbReference type="NCBI Taxonomy" id="2651189"/>
    <lineage>
        <taxon>Bacteria</taxon>
        <taxon>Bacillati</taxon>
        <taxon>Actinomycetota</taxon>
        <taxon>Actinomycetes</taxon>
        <taxon>Kitasatosporales</taxon>
        <taxon>Streptomycetaceae</taxon>
        <taxon>Streptomyces</taxon>
    </lineage>
</organism>
<evidence type="ECO:0000313" key="4">
    <source>
        <dbReference type="EMBL" id="KAB1981419.1"/>
    </source>
</evidence>
<evidence type="ECO:0000256" key="3">
    <source>
        <dbReference type="SAM" id="SignalP"/>
    </source>
</evidence>
<dbReference type="RefSeq" id="WP_151473038.1">
    <property type="nucleotide sequence ID" value="NZ_WBKG01000034.1"/>
</dbReference>
<keyword evidence="2" id="KW-1133">Transmembrane helix</keyword>
<keyword evidence="3" id="KW-0732">Signal</keyword>
<feature type="chain" id="PRO_5029651450" description="Secreted protein" evidence="3">
    <location>
        <begin position="28"/>
        <end position="361"/>
    </location>
</feature>
<reference evidence="4 5" key="1">
    <citation type="submission" date="2019-09" db="EMBL/GenBank/DDBJ databases">
        <title>Isolation and identification of active actinomycetes.</title>
        <authorList>
            <person name="Yu Z."/>
            <person name="Han C."/>
            <person name="Yu B."/>
        </authorList>
    </citation>
    <scope>NUCLEOTIDE SEQUENCE [LARGE SCALE GENOMIC DNA]</scope>
    <source>
        <strain evidence="4 5">NEAU-H2</strain>
    </source>
</reference>
<feature type="compositionally biased region" description="Low complexity" evidence="1">
    <location>
        <begin position="84"/>
        <end position="95"/>
    </location>
</feature>
<sequence>MRRTACVLYATALAGAALGAAASGASADPAAQVSPGSVEPGGTVTVTVSCEATGGTLPDSIDASSQGFQEGMVQLHRVEGADPGAAGAASYSGTAHISSGEPGTAPDQAAYSATEGASTARGPGVPGGSGASDAKNSDGAGAADPVSGGSNIMGPDAPAPAPGAGDPAVPVPPAPGIAGPDTAGPDDVGPDTVPETPGLDTPGLDTPGPDAVPDMVGPDTPGPGTVPDTPGPDTAAPGPVDPDRADPGTGGADGRWNVGGVCPAPPGGHGKQWTASYAVARGVTATHGPDGGTGSDSFAGGRPPTVQRGVRAGEGGVFTDSVPALVTGGVLIAGALGAVAHRLHRLRRRRYAAWTARRPTR</sequence>
<evidence type="ECO:0000256" key="1">
    <source>
        <dbReference type="SAM" id="MobiDB-lite"/>
    </source>
</evidence>
<keyword evidence="2" id="KW-0472">Membrane</keyword>
<gene>
    <name evidence="4" type="ORF">F8144_32585</name>
</gene>
<feature type="signal peptide" evidence="3">
    <location>
        <begin position="1"/>
        <end position="27"/>
    </location>
</feature>
<name>A0A7J5D892_9ACTN</name>
<dbReference type="AlphaFoldDB" id="A0A7J5D892"/>
<evidence type="ECO:0008006" key="6">
    <source>
        <dbReference type="Google" id="ProtNLM"/>
    </source>
</evidence>
<protein>
    <recommendedName>
        <fullName evidence="6">Secreted protein</fullName>
    </recommendedName>
</protein>
<proteinExistence type="predicted"/>
<keyword evidence="5" id="KW-1185">Reference proteome</keyword>
<evidence type="ECO:0000256" key="2">
    <source>
        <dbReference type="SAM" id="Phobius"/>
    </source>
</evidence>
<comment type="caution">
    <text evidence="4">The sequence shown here is derived from an EMBL/GenBank/DDBJ whole genome shotgun (WGS) entry which is preliminary data.</text>
</comment>
<dbReference type="EMBL" id="WBKG01000034">
    <property type="protein sequence ID" value="KAB1981419.1"/>
    <property type="molecule type" value="Genomic_DNA"/>
</dbReference>
<dbReference type="Proteomes" id="UP000442990">
    <property type="component" value="Unassembled WGS sequence"/>
</dbReference>
<keyword evidence="2" id="KW-0812">Transmembrane</keyword>
<feature type="transmembrane region" description="Helical" evidence="2">
    <location>
        <begin position="321"/>
        <end position="340"/>
    </location>
</feature>